<evidence type="ECO:0000259" key="5">
    <source>
        <dbReference type="SMART" id="SM00856"/>
    </source>
</evidence>
<proteinExistence type="inferred from homology"/>
<protein>
    <recommendedName>
        <fullName evidence="5">Pectinesterase inhibitor domain-containing protein</fullName>
    </recommendedName>
</protein>
<reference evidence="6 7" key="1">
    <citation type="journal article" date="2021" name="Comput. Struct. Biotechnol. J.">
        <title>De novo genome assembly of the potent medicinal plant Rehmannia glutinosa using nanopore technology.</title>
        <authorList>
            <person name="Ma L."/>
            <person name="Dong C."/>
            <person name="Song C."/>
            <person name="Wang X."/>
            <person name="Zheng X."/>
            <person name="Niu Y."/>
            <person name="Chen S."/>
            <person name="Feng W."/>
        </authorList>
    </citation>
    <scope>NUCLEOTIDE SEQUENCE [LARGE SCALE GENOMIC DNA]</scope>
    <source>
        <strain evidence="6">DH-2019</strain>
    </source>
</reference>
<evidence type="ECO:0000256" key="2">
    <source>
        <dbReference type="ARBA" id="ARBA00023157"/>
    </source>
</evidence>
<evidence type="ECO:0000313" key="6">
    <source>
        <dbReference type="EMBL" id="KAK6150196.1"/>
    </source>
</evidence>
<accession>A0ABR0WUD5</accession>
<comment type="similarity">
    <text evidence="3">Belongs to the PMEI family.</text>
</comment>
<dbReference type="SMART" id="SM00856">
    <property type="entry name" value="PMEI"/>
    <property type="match status" value="1"/>
</dbReference>
<keyword evidence="1 4" id="KW-0732">Signal</keyword>
<name>A0ABR0WUD5_REHGL</name>
<dbReference type="InterPro" id="IPR006501">
    <property type="entry name" value="Pectinesterase_inhib_dom"/>
</dbReference>
<feature type="signal peptide" evidence="4">
    <location>
        <begin position="1"/>
        <end position="26"/>
    </location>
</feature>
<dbReference type="PANTHER" id="PTHR36710">
    <property type="entry name" value="PECTINESTERASE INHIBITOR-LIKE"/>
    <property type="match status" value="1"/>
</dbReference>
<keyword evidence="7" id="KW-1185">Reference proteome</keyword>
<sequence>MASFRTFVVLILISIIFISVTPSSAGHKMTDTEINYLCSRTINRVACYKFLKSDPRTANVDAKGIADVSIDLASKEANKIMSRFNRLAEASKSQKTLYRQCAKNYNDAIRDLEVAKKNLHAGVYKYVHGQVQDASEEIKSCDKLFKGKSNIPVNADIMKKNQDFEFLLSVVKVLTDNLNIK</sequence>
<feature type="domain" description="Pectinesterase inhibitor" evidence="5">
    <location>
        <begin position="29"/>
        <end position="174"/>
    </location>
</feature>
<dbReference type="InterPro" id="IPR052421">
    <property type="entry name" value="PCW_Enzyme_Inhibitor"/>
</dbReference>
<dbReference type="InterPro" id="IPR035513">
    <property type="entry name" value="Invertase/methylesterase_inhib"/>
</dbReference>
<evidence type="ECO:0000256" key="1">
    <source>
        <dbReference type="ARBA" id="ARBA00022729"/>
    </source>
</evidence>
<gene>
    <name evidence="6" type="ORF">DH2020_017721</name>
</gene>
<feature type="chain" id="PRO_5045437517" description="Pectinesterase inhibitor domain-containing protein" evidence="4">
    <location>
        <begin position="27"/>
        <end position="181"/>
    </location>
</feature>
<dbReference type="CDD" id="cd15797">
    <property type="entry name" value="PMEI"/>
    <property type="match status" value="1"/>
</dbReference>
<organism evidence="6 7">
    <name type="scientific">Rehmannia glutinosa</name>
    <name type="common">Chinese foxglove</name>
    <dbReference type="NCBI Taxonomy" id="99300"/>
    <lineage>
        <taxon>Eukaryota</taxon>
        <taxon>Viridiplantae</taxon>
        <taxon>Streptophyta</taxon>
        <taxon>Embryophyta</taxon>
        <taxon>Tracheophyta</taxon>
        <taxon>Spermatophyta</taxon>
        <taxon>Magnoliopsida</taxon>
        <taxon>eudicotyledons</taxon>
        <taxon>Gunneridae</taxon>
        <taxon>Pentapetalae</taxon>
        <taxon>asterids</taxon>
        <taxon>lamiids</taxon>
        <taxon>Lamiales</taxon>
        <taxon>Orobanchaceae</taxon>
        <taxon>Rehmannieae</taxon>
        <taxon>Rehmannia</taxon>
    </lineage>
</organism>
<dbReference type="Pfam" id="PF04043">
    <property type="entry name" value="PMEI"/>
    <property type="match status" value="1"/>
</dbReference>
<dbReference type="PANTHER" id="PTHR36710:SF18">
    <property type="entry name" value="PECTINESTERASE INHIBITOR 5-RELATED"/>
    <property type="match status" value="1"/>
</dbReference>
<dbReference type="Gene3D" id="1.20.140.40">
    <property type="entry name" value="Invertase/pectin methylesterase inhibitor family protein"/>
    <property type="match status" value="1"/>
</dbReference>
<dbReference type="InterPro" id="IPR034086">
    <property type="entry name" value="PMEI_plant"/>
</dbReference>
<dbReference type="NCBIfam" id="TIGR01614">
    <property type="entry name" value="PME_inhib"/>
    <property type="match status" value="1"/>
</dbReference>
<comment type="caution">
    <text evidence="6">The sequence shown here is derived from an EMBL/GenBank/DDBJ whole genome shotgun (WGS) entry which is preliminary data.</text>
</comment>
<evidence type="ECO:0000256" key="3">
    <source>
        <dbReference type="ARBA" id="ARBA00038471"/>
    </source>
</evidence>
<evidence type="ECO:0000256" key="4">
    <source>
        <dbReference type="SAM" id="SignalP"/>
    </source>
</evidence>
<evidence type="ECO:0000313" key="7">
    <source>
        <dbReference type="Proteomes" id="UP001318860"/>
    </source>
</evidence>
<dbReference type="EMBL" id="JABTTQ020000009">
    <property type="protein sequence ID" value="KAK6150196.1"/>
    <property type="molecule type" value="Genomic_DNA"/>
</dbReference>
<keyword evidence="2" id="KW-1015">Disulfide bond</keyword>
<dbReference type="Proteomes" id="UP001318860">
    <property type="component" value="Unassembled WGS sequence"/>
</dbReference>
<dbReference type="SUPFAM" id="SSF101148">
    <property type="entry name" value="Plant invertase/pectin methylesterase inhibitor"/>
    <property type="match status" value="1"/>
</dbReference>